<feature type="compositionally biased region" description="Basic residues" evidence="16">
    <location>
        <begin position="192"/>
        <end position="203"/>
    </location>
</feature>
<proteinExistence type="predicted"/>
<keyword evidence="13" id="KW-0865">Zymogen</keyword>
<evidence type="ECO:0000256" key="17">
    <source>
        <dbReference type="SAM" id="SignalP"/>
    </source>
</evidence>
<dbReference type="InterPro" id="IPR015366">
    <property type="entry name" value="S53_propep"/>
</dbReference>
<keyword evidence="12" id="KW-0843">Virulence</keyword>
<feature type="binding site" evidence="15">
    <location>
        <position position="546"/>
    </location>
    <ligand>
        <name>Ca(2+)</name>
        <dbReference type="ChEBI" id="CHEBI:29108"/>
    </ligand>
</feature>
<evidence type="ECO:0000256" key="10">
    <source>
        <dbReference type="ARBA" id="ARBA00022825"/>
    </source>
</evidence>
<feature type="signal peptide" evidence="17">
    <location>
        <begin position="1"/>
        <end position="18"/>
    </location>
</feature>
<dbReference type="PANTHER" id="PTHR14218">
    <property type="entry name" value="PROTEASE S8 TRIPEPTIDYL PEPTIDASE I CLN2"/>
    <property type="match status" value="1"/>
</dbReference>
<keyword evidence="11 15" id="KW-0106">Calcium</keyword>
<evidence type="ECO:0000256" key="6">
    <source>
        <dbReference type="ARBA" id="ARBA00022670"/>
    </source>
</evidence>
<feature type="active site" description="Charge relay system" evidence="15">
    <location>
        <position position="308"/>
    </location>
</feature>
<comment type="subcellular location">
    <subcellularLocation>
        <location evidence="3">Secreted</location>
        <location evidence="3">Extracellular space</location>
    </subcellularLocation>
</comment>
<evidence type="ECO:0000313" key="19">
    <source>
        <dbReference type="EMBL" id="KAH8979069.1"/>
    </source>
</evidence>
<feature type="active site" description="Charge relay system" evidence="15">
    <location>
        <position position="304"/>
    </location>
</feature>
<keyword evidence="14" id="KW-0325">Glycoprotein</keyword>
<comment type="caution">
    <text evidence="19">The sequence shown here is derived from an EMBL/GenBank/DDBJ whole genome shotgun (WGS) entry which is preliminary data.</text>
</comment>
<feature type="binding site" evidence="15">
    <location>
        <position position="567"/>
    </location>
    <ligand>
        <name>Ca(2+)</name>
        <dbReference type="ChEBI" id="CHEBI:29108"/>
    </ligand>
</feature>
<dbReference type="InterPro" id="IPR023828">
    <property type="entry name" value="Peptidase_S8_Ser-AS"/>
</dbReference>
<evidence type="ECO:0000313" key="20">
    <source>
        <dbReference type="Proteomes" id="UP001201163"/>
    </source>
</evidence>
<evidence type="ECO:0000256" key="5">
    <source>
        <dbReference type="ARBA" id="ARBA00022525"/>
    </source>
</evidence>
<accession>A0AAD4L6Q8</accession>
<dbReference type="Gene3D" id="3.40.50.200">
    <property type="entry name" value="Peptidase S8/S53 domain"/>
    <property type="match status" value="1"/>
</dbReference>
<reference evidence="19" key="1">
    <citation type="submission" date="2022-01" db="EMBL/GenBank/DDBJ databases">
        <title>Comparative genomics reveals a dynamic genome evolution in the ectomycorrhizal milk-cap (Lactarius) mushrooms.</title>
        <authorList>
            <consortium name="DOE Joint Genome Institute"/>
            <person name="Lebreton A."/>
            <person name="Tang N."/>
            <person name="Kuo A."/>
            <person name="LaButti K."/>
            <person name="Drula E."/>
            <person name="Barry K."/>
            <person name="Clum A."/>
            <person name="Lipzen A."/>
            <person name="Mousain D."/>
            <person name="Ng V."/>
            <person name="Wang R."/>
            <person name="Wang X."/>
            <person name="Dai Y."/>
            <person name="Henrissat B."/>
            <person name="Grigoriev I.V."/>
            <person name="Guerin-Laguette A."/>
            <person name="Yu F."/>
            <person name="Martin F.M."/>
        </authorList>
    </citation>
    <scope>NUCLEOTIDE SEQUENCE</scope>
    <source>
        <strain evidence="19">QP</strain>
    </source>
</reference>
<dbReference type="InterPro" id="IPR030400">
    <property type="entry name" value="Sedolisin_dom"/>
</dbReference>
<evidence type="ECO:0000256" key="2">
    <source>
        <dbReference type="ARBA" id="ARBA00002451"/>
    </source>
</evidence>
<evidence type="ECO:0000256" key="3">
    <source>
        <dbReference type="ARBA" id="ARBA00004239"/>
    </source>
</evidence>
<dbReference type="Pfam" id="PF09286">
    <property type="entry name" value="Pro-kuma_activ"/>
    <property type="match status" value="1"/>
</dbReference>
<evidence type="ECO:0000256" key="9">
    <source>
        <dbReference type="ARBA" id="ARBA00022801"/>
    </source>
</evidence>
<evidence type="ECO:0000256" key="1">
    <source>
        <dbReference type="ARBA" id="ARBA00001910"/>
    </source>
</evidence>
<feature type="binding site" evidence="15">
    <location>
        <position position="565"/>
    </location>
    <ligand>
        <name>Ca(2+)</name>
        <dbReference type="ChEBI" id="CHEBI:29108"/>
    </ligand>
</feature>
<evidence type="ECO:0000256" key="15">
    <source>
        <dbReference type="PROSITE-ProRule" id="PRU01032"/>
    </source>
</evidence>
<sequence>MFIHPLSVLSVLASGVLDCLVATPVEPRWDDVRTKHAWSAVPEHWETLGHPAAGTTIDLHIALEPQRKNAVVDALYDVSSPRSPKYGAHLSREQLADIVAPHPDTLALVVSWLKHHGVRPSSVSRSHGGGWLTVADVSMSQANSILSASYQLYRHAKTNETAIRTISYGLPVELHSHVKTVAPTTHFSSPRMSRHTPRVRRRAGTTAPAKAAAASVDLGRGLSRRDDMEPVTPSFLRWLYKTEGYKPAAIDRNKLGIAGFIGDSPSPLDLRLFMTANRADAETATFNVILINGGRYDPNTPSVEGNLDIQYTGAMAFPTPLTYYITGSESGTDPYLSWLNFMLSLDDKELPQTISTSYGGFEETLPPDLAKSVCELYAHLGVRGVSVLLSTGDFGVGKDCTDGSGNTRFRTMFPASCPWVTSVGGTMDCPEVGASLSGGGFSNLFSRPAYQGRAVATYLENLGSRYDGLYNANGRGIPDISAQAHQCVFVHRVEDFTAEGTSFAVPIAAGIVSLLNDYRLSKGRTPLGFLNYWLYDFGIANLGLNDIISGSNPGCNTDGFTASTGWDPVTGLGTLDFVELIHEL</sequence>
<dbReference type="GO" id="GO:0004252">
    <property type="term" value="F:serine-type endopeptidase activity"/>
    <property type="evidence" value="ECO:0007669"/>
    <property type="project" value="UniProtKB-UniRule"/>
</dbReference>
<dbReference type="CDD" id="cd04056">
    <property type="entry name" value="Peptidases_S53"/>
    <property type="match status" value="1"/>
</dbReference>
<keyword evidence="6 15" id="KW-0645">Protease</keyword>
<dbReference type="GO" id="GO:0005576">
    <property type="term" value="C:extracellular region"/>
    <property type="evidence" value="ECO:0007669"/>
    <property type="project" value="UniProtKB-SubCell"/>
</dbReference>
<keyword evidence="10 15" id="KW-0720">Serine protease</keyword>
<dbReference type="InterPro" id="IPR036852">
    <property type="entry name" value="Peptidase_S8/S53_dom_sf"/>
</dbReference>
<dbReference type="EMBL" id="JAKELL010000186">
    <property type="protein sequence ID" value="KAH8979069.1"/>
    <property type="molecule type" value="Genomic_DNA"/>
</dbReference>
<evidence type="ECO:0000256" key="11">
    <source>
        <dbReference type="ARBA" id="ARBA00022837"/>
    </source>
</evidence>
<comment type="cofactor">
    <cofactor evidence="15">
        <name>Ca(2+)</name>
        <dbReference type="ChEBI" id="CHEBI:29108"/>
    </cofactor>
    <text evidence="15">Binds 1 Ca(2+) ion per subunit.</text>
</comment>
<evidence type="ECO:0000259" key="18">
    <source>
        <dbReference type="PROSITE" id="PS51695"/>
    </source>
</evidence>
<feature type="chain" id="PRO_5042215949" description="tripeptidyl-peptidase II" evidence="17">
    <location>
        <begin position="19"/>
        <end position="584"/>
    </location>
</feature>
<dbReference type="GO" id="GO:0008240">
    <property type="term" value="F:tripeptidyl-peptidase activity"/>
    <property type="evidence" value="ECO:0007669"/>
    <property type="project" value="UniProtKB-EC"/>
</dbReference>
<feature type="region of interest" description="Disordered" evidence="16">
    <location>
        <begin position="185"/>
        <end position="210"/>
    </location>
</feature>
<evidence type="ECO:0000256" key="12">
    <source>
        <dbReference type="ARBA" id="ARBA00023026"/>
    </source>
</evidence>
<evidence type="ECO:0000256" key="13">
    <source>
        <dbReference type="ARBA" id="ARBA00023145"/>
    </source>
</evidence>
<evidence type="ECO:0000256" key="4">
    <source>
        <dbReference type="ARBA" id="ARBA00012462"/>
    </source>
</evidence>
<dbReference type="SUPFAM" id="SSF52743">
    <property type="entry name" value="Subtilisin-like"/>
    <property type="match status" value="1"/>
</dbReference>
<dbReference type="PANTHER" id="PTHR14218:SF15">
    <property type="entry name" value="TRIPEPTIDYL-PEPTIDASE 1"/>
    <property type="match status" value="1"/>
</dbReference>
<dbReference type="GO" id="GO:0006508">
    <property type="term" value="P:proteolysis"/>
    <property type="evidence" value="ECO:0007669"/>
    <property type="project" value="UniProtKB-KW"/>
</dbReference>
<dbReference type="AlphaFoldDB" id="A0AAD4L6Q8"/>
<organism evidence="19 20">
    <name type="scientific">Lactarius akahatsu</name>
    <dbReference type="NCBI Taxonomy" id="416441"/>
    <lineage>
        <taxon>Eukaryota</taxon>
        <taxon>Fungi</taxon>
        <taxon>Dikarya</taxon>
        <taxon>Basidiomycota</taxon>
        <taxon>Agaricomycotina</taxon>
        <taxon>Agaricomycetes</taxon>
        <taxon>Russulales</taxon>
        <taxon>Russulaceae</taxon>
        <taxon>Lactarius</taxon>
    </lineage>
</organism>
<name>A0AAD4L6Q8_9AGAM</name>
<evidence type="ECO:0000256" key="8">
    <source>
        <dbReference type="ARBA" id="ARBA00022729"/>
    </source>
</evidence>
<feature type="active site" description="Charge relay system" evidence="15">
    <location>
        <position position="502"/>
    </location>
</feature>
<dbReference type="CDD" id="cd11377">
    <property type="entry name" value="Pro-peptidase_S53"/>
    <property type="match status" value="1"/>
</dbReference>
<keyword evidence="8 17" id="KW-0732">Signal</keyword>
<comment type="catalytic activity">
    <reaction evidence="1">
        <text>Release of an N-terminal tripeptide from a polypeptide.</text>
        <dbReference type="EC" id="3.4.14.10"/>
    </reaction>
</comment>
<keyword evidence="7 15" id="KW-0479">Metal-binding</keyword>
<dbReference type="EC" id="3.4.14.10" evidence="4"/>
<comment type="function">
    <text evidence="2">Secreted tripeptidyl-peptidase which degrades proteins at acidic pHs and is involved in virulence.</text>
</comment>
<evidence type="ECO:0000256" key="7">
    <source>
        <dbReference type="ARBA" id="ARBA00022723"/>
    </source>
</evidence>
<dbReference type="SUPFAM" id="SSF54897">
    <property type="entry name" value="Protease propeptides/inhibitors"/>
    <property type="match status" value="1"/>
</dbReference>
<feature type="binding site" evidence="15">
    <location>
        <position position="547"/>
    </location>
    <ligand>
        <name>Ca(2+)</name>
        <dbReference type="ChEBI" id="CHEBI:29108"/>
    </ligand>
</feature>
<gene>
    <name evidence="19" type="ORF">EDB92DRAFT_427955</name>
</gene>
<dbReference type="InterPro" id="IPR050819">
    <property type="entry name" value="Tripeptidyl-peptidase_I"/>
</dbReference>
<evidence type="ECO:0000256" key="16">
    <source>
        <dbReference type="SAM" id="MobiDB-lite"/>
    </source>
</evidence>
<dbReference type="FunFam" id="3.40.50.200:FF:000015">
    <property type="entry name" value="Tripeptidyl peptidase A"/>
    <property type="match status" value="1"/>
</dbReference>
<protein>
    <recommendedName>
        <fullName evidence="4">tripeptidyl-peptidase II</fullName>
        <ecNumber evidence="4">3.4.14.10</ecNumber>
    </recommendedName>
</protein>
<keyword evidence="5" id="KW-0964">Secreted</keyword>
<feature type="domain" description="Peptidase S53" evidence="18">
    <location>
        <begin position="230"/>
        <end position="584"/>
    </location>
</feature>
<dbReference type="PROSITE" id="PS00138">
    <property type="entry name" value="SUBTILASE_SER"/>
    <property type="match status" value="1"/>
</dbReference>
<keyword evidence="20" id="KW-1185">Reference proteome</keyword>
<dbReference type="SMART" id="SM00944">
    <property type="entry name" value="Pro-kuma_activ"/>
    <property type="match status" value="1"/>
</dbReference>
<dbReference type="GO" id="GO:0046872">
    <property type="term" value="F:metal ion binding"/>
    <property type="evidence" value="ECO:0007669"/>
    <property type="project" value="UniProtKB-UniRule"/>
</dbReference>
<keyword evidence="9 15" id="KW-0378">Hydrolase</keyword>
<evidence type="ECO:0000256" key="14">
    <source>
        <dbReference type="ARBA" id="ARBA00023180"/>
    </source>
</evidence>
<dbReference type="PROSITE" id="PS51695">
    <property type="entry name" value="SEDOLISIN"/>
    <property type="match status" value="1"/>
</dbReference>
<dbReference type="Proteomes" id="UP001201163">
    <property type="component" value="Unassembled WGS sequence"/>
</dbReference>